<evidence type="ECO:0000313" key="3">
    <source>
        <dbReference type="Proteomes" id="UP000250125"/>
    </source>
</evidence>
<reference evidence="2 3" key="1">
    <citation type="submission" date="2016-04" db="EMBL/GenBank/DDBJ databases">
        <title>Complete genome sequence of Thermococcus siculi type strain RG-20.</title>
        <authorList>
            <person name="Oger P.M."/>
        </authorList>
    </citation>
    <scope>NUCLEOTIDE SEQUENCE [LARGE SCALE GENOMIC DNA]</scope>
    <source>
        <strain evidence="2 3">RG-20</strain>
    </source>
</reference>
<dbReference type="InterPro" id="IPR052509">
    <property type="entry name" value="Metal_resp_DNA-bind_regulator"/>
</dbReference>
<dbReference type="PANTHER" id="PTHR33169">
    <property type="entry name" value="PADR-FAMILY TRANSCRIPTIONAL REGULATOR"/>
    <property type="match status" value="1"/>
</dbReference>
<dbReference type="InterPro" id="IPR036388">
    <property type="entry name" value="WH-like_DNA-bd_sf"/>
</dbReference>
<dbReference type="GeneID" id="33317459"/>
<dbReference type="RefSeq" id="WP_088855757.1">
    <property type="nucleotide sequence ID" value="NZ_CP015103.1"/>
</dbReference>
<dbReference type="AlphaFoldDB" id="A0A2Z2MJE1"/>
<dbReference type="Proteomes" id="UP000250125">
    <property type="component" value="Chromosome"/>
</dbReference>
<dbReference type="OrthoDB" id="56053at2157"/>
<proteinExistence type="predicted"/>
<dbReference type="KEGG" id="tsl:A3L11_04435"/>
<dbReference type="PANTHER" id="PTHR33169:SF14">
    <property type="entry name" value="TRANSCRIPTIONAL REGULATOR RV3488"/>
    <property type="match status" value="1"/>
</dbReference>
<gene>
    <name evidence="2" type="ORF">A3L11_04435</name>
</gene>
<keyword evidence="3" id="KW-1185">Reference proteome</keyword>
<evidence type="ECO:0000259" key="1">
    <source>
        <dbReference type="Pfam" id="PF03551"/>
    </source>
</evidence>
<dbReference type="Pfam" id="PF03551">
    <property type="entry name" value="PadR"/>
    <property type="match status" value="1"/>
</dbReference>
<dbReference type="InterPro" id="IPR005149">
    <property type="entry name" value="Tscrpt_reg_PadR_N"/>
</dbReference>
<name>A0A2Z2MJE1_9EURY</name>
<protein>
    <submittedName>
        <fullName evidence="2">PadR family transcriptional regulator</fullName>
    </submittedName>
</protein>
<sequence>MMKRVILGFMGLHVLHHASRGEVTGKFMMEELERHGYKTSPGTIYPLLHKMEEMGLLESRWEVRNGKRVRVYGITGKGIEALEEGKKKLKELCSELLGE</sequence>
<dbReference type="InterPro" id="IPR036390">
    <property type="entry name" value="WH_DNA-bd_sf"/>
</dbReference>
<evidence type="ECO:0000313" key="2">
    <source>
        <dbReference type="EMBL" id="ASJ08519.1"/>
    </source>
</evidence>
<organism evidence="2 3">
    <name type="scientific">Thermococcus siculi</name>
    <dbReference type="NCBI Taxonomy" id="72803"/>
    <lineage>
        <taxon>Archaea</taxon>
        <taxon>Methanobacteriati</taxon>
        <taxon>Methanobacteriota</taxon>
        <taxon>Thermococci</taxon>
        <taxon>Thermococcales</taxon>
        <taxon>Thermococcaceae</taxon>
        <taxon>Thermococcus</taxon>
    </lineage>
</organism>
<dbReference type="EMBL" id="CP015103">
    <property type="protein sequence ID" value="ASJ08519.1"/>
    <property type="molecule type" value="Genomic_DNA"/>
</dbReference>
<accession>A0A2Z2MJE1</accession>
<dbReference type="Gene3D" id="1.10.10.10">
    <property type="entry name" value="Winged helix-like DNA-binding domain superfamily/Winged helix DNA-binding domain"/>
    <property type="match status" value="1"/>
</dbReference>
<dbReference type="SUPFAM" id="SSF46785">
    <property type="entry name" value="Winged helix' DNA-binding domain"/>
    <property type="match status" value="1"/>
</dbReference>
<feature type="domain" description="Transcription regulator PadR N-terminal" evidence="1">
    <location>
        <begin position="14"/>
        <end position="84"/>
    </location>
</feature>